<evidence type="ECO:0000313" key="6">
    <source>
        <dbReference type="EMBL" id="SFW11471.1"/>
    </source>
</evidence>
<evidence type="ECO:0000256" key="2">
    <source>
        <dbReference type="ARBA" id="ARBA00023235"/>
    </source>
</evidence>
<accession>A0AA94L0V3</accession>
<dbReference type="PANTHER" id="PTHR21600:SF87">
    <property type="entry name" value="RNA PSEUDOURIDYLATE SYNTHASE DOMAIN-CONTAINING PROTEIN 1"/>
    <property type="match status" value="1"/>
</dbReference>
<comment type="caution">
    <text evidence="6">The sequence shown here is derived from an EMBL/GenBank/DDBJ whole genome shotgun (WGS) entry which is preliminary data.</text>
</comment>
<feature type="region of interest" description="Disordered" evidence="4">
    <location>
        <begin position="1"/>
        <end position="32"/>
    </location>
</feature>
<dbReference type="Gene3D" id="3.10.290.10">
    <property type="entry name" value="RNA-binding S4 domain"/>
    <property type="match status" value="1"/>
</dbReference>
<evidence type="ECO:0000256" key="1">
    <source>
        <dbReference type="ARBA" id="ARBA00010876"/>
    </source>
</evidence>
<evidence type="ECO:0000256" key="4">
    <source>
        <dbReference type="SAM" id="MobiDB-lite"/>
    </source>
</evidence>
<dbReference type="GO" id="GO:0140098">
    <property type="term" value="F:catalytic activity, acting on RNA"/>
    <property type="evidence" value="ECO:0007669"/>
    <property type="project" value="UniProtKB-ARBA"/>
</dbReference>
<dbReference type="RefSeq" id="WP_072311047.1">
    <property type="nucleotide sequence ID" value="NZ_FPIW01000002.1"/>
</dbReference>
<protein>
    <submittedName>
        <fullName evidence="6">23S rRNA pseudouridine1911/1915/1917 synthase</fullName>
    </submittedName>
</protein>
<evidence type="ECO:0000313" key="7">
    <source>
        <dbReference type="Proteomes" id="UP000182680"/>
    </source>
</evidence>
<keyword evidence="3" id="KW-0694">RNA-binding</keyword>
<evidence type="ECO:0000256" key="3">
    <source>
        <dbReference type="PROSITE-ProRule" id="PRU00182"/>
    </source>
</evidence>
<dbReference type="InterPro" id="IPR050188">
    <property type="entry name" value="RluA_PseudoU_synthase"/>
</dbReference>
<dbReference type="GO" id="GO:0009982">
    <property type="term" value="F:pseudouridine synthase activity"/>
    <property type="evidence" value="ECO:0007669"/>
    <property type="project" value="InterPro"/>
</dbReference>
<dbReference type="Proteomes" id="UP000182680">
    <property type="component" value="Unassembled WGS sequence"/>
</dbReference>
<feature type="domain" description="Pseudouridine synthase RsuA/RluA-like" evidence="5">
    <location>
        <begin position="195"/>
        <end position="389"/>
    </location>
</feature>
<dbReference type="PANTHER" id="PTHR21600">
    <property type="entry name" value="MITOCHONDRIAL RNA PSEUDOURIDINE SYNTHASE"/>
    <property type="match status" value="1"/>
</dbReference>
<sequence>MKSVHKKFCANRHGGKGHDSKRRDDVCRSRTNRHASEAVAGCELTAWSAMESLPAGQTAADAPAALSALPPPIAAGASPDAAGEDPIAAATQEFCVDHQHAGLRLDQALEHLLPHMGLRGRRRCAENGGVSVNGRAAKASRRMRQGDVVRLHNAEARKKKVALGREVSGTAFSCGSAVAACGLRMLGRQGEYCFFSKPARMHSASLAGISGVSVEALAPALAVRWTEKSGSGNEFDLAALTLMQRLDFGTSGLLCAALSTSAAEDFRAAEAAGLCEKRYVALLSGVLSGPVVARQELDVSKRRKSRVLPALAHHTRWTEFWPLHVWRPGDVSVQALQALLGPAGGGAPENDAPVVTPEAGGLPVPAAGLTLAACRIRRGARHQIRAHAAGLGHPLWGDSLYAEPEEHVAASDGLAVALPLTFSSGNTEDANMPSLRVFSPLCDGAGFFLHHGGLRLPGAAVTDDLPWLLPSGCMKAARDWLAGILTGREPSGT</sequence>
<dbReference type="Gene3D" id="3.30.2350.10">
    <property type="entry name" value="Pseudouridine synthase"/>
    <property type="match status" value="1"/>
</dbReference>
<dbReference type="PROSITE" id="PS50889">
    <property type="entry name" value="S4"/>
    <property type="match status" value="1"/>
</dbReference>
<name>A0AA94L0V3_DESDE</name>
<dbReference type="GO" id="GO:0003723">
    <property type="term" value="F:RNA binding"/>
    <property type="evidence" value="ECO:0007669"/>
    <property type="project" value="UniProtKB-KW"/>
</dbReference>
<feature type="compositionally biased region" description="Basic residues" evidence="4">
    <location>
        <begin position="1"/>
        <end position="15"/>
    </location>
</feature>
<dbReference type="EMBL" id="FPIW01000002">
    <property type="protein sequence ID" value="SFW11471.1"/>
    <property type="molecule type" value="Genomic_DNA"/>
</dbReference>
<dbReference type="AlphaFoldDB" id="A0AA94L0V3"/>
<proteinExistence type="inferred from homology"/>
<keyword evidence="2" id="KW-0413">Isomerase</keyword>
<evidence type="ECO:0000259" key="5">
    <source>
        <dbReference type="Pfam" id="PF00849"/>
    </source>
</evidence>
<dbReference type="Pfam" id="PF00849">
    <property type="entry name" value="PseudoU_synth_2"/>
    <property type="match status" value="1"/>
</dbReference>
<reference evidence="7" key="1">
    <citation type="submission" date="2016-11" db="EMBL/GenBank/DDBJ databases">
        <authorList>
            <person name="Jaros S."/>
            <person name="Januszkiewicz K."/>
            <person name="Wedrychowicz H."/>
        </authorList>
    </citation>
    <scope>NUCLEOTIDE SEQUENCE [LARGE SCALE GENOMIC DNA]</scope>
    <source>
        <strain evidence="7">DSM 7057</strain>
    </source>
</reference>
<dbReference type="SUPFAM" id="SSF55120">
    <property type="entry name" value="Pseudouridine synthase"/>
    <property type="match status" value="1"/>
</dbReference>
<comment type="similarity">
    <text evidence="1">Belongs to the pseudouridine synthase RluA family.</text>
</comment>
<gene>
    <name evidence="6" type="ORF">SAMN02910291_00020</name>
</gene>
<dbReference type="InterPro" id="IPR020103">
    <property type="entry name" value="PsdUridine_synth_cat_dom_sf"/>
</dbReference>
<organism evidence="6 7">
    <name type="scientific">Desulfovibrio desulfuricans</name>
    <dbReference type="NCBI Taxonomy" id="876"/>
    <lineage>
        <taxon>Bacteria</taxon>
        <taxon>Pseudomonadati</taxon>
        <taxon>Thermodesulfobacteriota</taxon>
        <taxon>Desulfovibrionia</taxon>
        <taxon>Desulfovibrionales</taxon>
        <taxon>Desulfovibrionaceae</taxon>
        <taxon>Desulfovibrio</taxon>
    </lineage>
</organism>
<dbReference type="GO" id="GO:0000455">
    <property type="term" value="P:enzyme-directed rRNA pseudouridine synthesis"/>
    <property type="evidence" value="ECO:0007669"/>
    <property type="project" value="TreeGrafter"/>
</dbReference>
<dbReference type="InterPro" id="IPR006145">
    <property type="entry name" value="PsdUridine_synth_RsuA/RluA"/>
</dbReference>
<feature type="compositionally biased region" description="Basic and acidic residues" evidence="4">
    <location>
        <begin position="16"/>
        <end position="28"/>
    </location>
</feature>
<dbReference type="InterPro" id="IPR036986">
    <property type="entry name" value="S4_RNA-bd_sf"/>
</dbReference>
<dbReference type="CDD" id="cd00165">
    <property type="entry name" value="S4"/>
    <property type="match status" value="1"/>
</dbReference>